<keyword evidence="2" id="KW-1133">Transmembrane helix</keyword>
<dbReference type="Proteomes" id="UP001500630">
    <property type="component" value="Unassembled WGS sequence"/>
</dbReference>
<proteinExistence type="predicted"/>
<feature type="transmembrane region" description="Helical" evidence="2">
    <location>
        <begin position="109"/>
        <end position="130"/>
    </location>
</feature>
<feature type="compositionally biased region" description="Low complexity" evidence="1">
    <location>
        <begin position="10"/>
        <end position="22"/>
    </location>
</feature>
<protein>
    <recommendedName>
        <fullName evidence="5">DUF4383 domain-containing protein</fullName>
    </recommendedName>
</protein>
<accession>A0ABP6XW93</accession>
<evidence type="ECO:0000313" key="4">
    <source>
        <dbReference type="Proteomes" id="UP001500630"/>
    </source>
</evidence>
<gene>
    <name evidence="3" type="ORF">GCM10022419_062170</name>
</gene>
<comment type="caution">
    <text evidence="3">The sequence shown here is derived from an EMBL/GenBank/DDBJ whole genome shotgun (WGS) entry which is preliminary data.</text>
</comment>
<feature type="transmembrane region" description="Helical" evidence="2">
    <location>
        <begin position="150"/>
        <end position="170"/>
    </location>
</feature>
<dbReference type="EMBL" id="BAABDQ010000014">
    <property type="protein sequence ID" value="GAA3572816.1"/>
    <property type="molecule type" value="Genomic_DNA"/>
</dbReference>
<feature type="region of interest" description="Disordered" evidence="1">
    <location>
        <begin position="1"/>
        <end position="34"/>
    </location>
</feature>
<keyword evidence="2" id="KW-0812">Transmembrane</keyword>
<evidence type="ECO:0008006" key="5">
    <source>
        <dbReference type="Google" id="ProtNLM"/>
    </source>
</evidence>
<keyword evidence="2" id="KW-0472">Membrane</keyword>
<name>A0ABP6XW93_9ACTN</name>
<sequence length="186" mass="18965">MQPDPPQPGLPQYGQPPMAGGPAPWGGGPSPLAAPPRPRANAAAAVIAGILALITVGMLVWFALNDALYAARHDDWSSLVLQNVLGGVIGAGLLLVAAGFTVARRIPGAWTLCALCVLFVVANLVLAPLLHGTPFGAQLKFLFGFDKINGIAAGLATIFCALTAIMAAIAGSVKSYRPATATPPRP</sequence>
<evidence type="ECO:0000256" key="1">
    <source>
        <dbReference type="SAM" id="MobiDB-lite"/>
    </source>
</evidence>
<evidence type="ECO:0000256" key="2">
    <source>
        <dbReference type="SAM" id="Phobius"/>
    </source>
</evidence>
<organism evidence="3 4">
    <name type="scientific">Nonomuraea rosea</name>
    <dbReference type="NCBI Taxonomy" id="638574"/>
    <lineage>
        <taxon>Bacteria</taxon>
        <taxon>Bacillati</taxon>
        <taxon>Actinomycetota</taxon>
        <taxon>Actinomycetes</taxon>
        <taxon>Streptosporangiales</taxon>
        <taxon>Streptosporangiaceae</taxon>
        <taxon>Nonomuraea</taxon>
    </lineage>
</organism>
<evidence type="ECO:0000313" key="3">
    <source>
        <dbReference type="EMBL" id="GAA3572816.1"/>
    </source>
</evidence>
<feature type="transmembrane region" description="Helical" evidence="2">
    <location>
        <begin position="42"/>
        <end position="64"/>
    </location>
</feature>
<reference evidence="4" key="1">
    <citation type="journal article" date="2019" name="Int. J. Syst. Evol. Microbiol.">
        <title>The Global Catalogue of Microorganisms (GCM) 10K type strain sequencing project: providing services to taxonomists for standard genome sequencing and annotation.</title>
        <authorList>
            <consortium name="The Broad Institute Genomics Platform"/>
            <consortium name="The Broad Institute Genome Sequencing Center for Infectious Disease"/>
            <person name="Wu L."/>
            <person name="Ma J."/>
        </authorList>
    </citation>
    <scope>NUCLEOTIDE SEQUENCE [LARGE SCALE GENOMIC DNA]</scope>
    <source>
        <strain evidence="4">JCM 17326</strain>
    </source>
</reference>
<keyword evidence="4" id="KW-1185">Reference proteome</keyword>
<feature type="transmembrane region" description="Helical" evidence="2">
    <location>
        <begin position="84"/>
        <end position="102"/>
    </location>
</feature>